<name>A0AAD9TNK0_9ROSI</name>
<dbReference type="Proteomes" id="UP001280121">
    <property type="component" value="Unassembled WGS sequence"/>
</dbReference>
<dbReference type="AlphaFoldDB" id="A0AAD9TNK0"/>
<organism evidence="1 2">
    <name type="scientific">Dipteronia dyeriana</name>
    <dbReference type="NCBI Taxonomy" id="168575"/>
    <lineage>
        <taxon>Eukaryota</taxon>
        <taxon>Viridiplantae</taxon>
        <taxon>Streptophyta</taxon>
        <taxon>Embryophyta</taxon>
        <taxon>Tracheophyta</taxon>
        <taxon>Spermatophyta</taxon>
        <taxon>Magnoliopsida</taxon>
        <taxon>eudicotyledons</taxon>
        <taxon>Gunneridae</taxon>
        <taxon>Pentapetalae</taxon>
        <taxon>rosids</taxon>
        <taxon>malvids</taxon>
        <taxon>Sapindales</taxon>
        <taxon>Sapindaceae</taxon>
        <taxon>Hippocastanoideae</taxon>
        <taxon>Acereae</taxon>
        <taxon>Dipteronia</taxon>
    </lineage>
</organism>
<sequence>MTVLQEAMPRLIGEIRFFSSYTQRICISNSAGEAVWLEKGHTLLYEAFSLITKRHPGVYLLVTDSDPWEEGYTFSPNVKSFAEALEVAIRDGPIVLQRKGIACKQHTVSMFTATKMASAYERFFLCMKNTKYFQYPLSTDC</sequence>
<dbReference type="PANTHER" id="PTHR46686">
    <property type="entry name" value="GLYCOSYLTRANSFERASE"/>
    <property type="match status" value="1"/>
</dbReference>
<dbReference type="SUPFAM" id="SSF53756">
    <property type="entry name" value="UDP-Glycosyltransferase/glycogen phosphorylase"/>
    <property type="match status" value="1"/>
</dbReference>
<dbReference type="EMBL" id="JANJYI010000008">
    <property type="protein sequence ID" value="KAK2638869.1"/>
    <property type="molecule type" value="Genomic_DNA"/>
</dbReference>
<dbReference type="PANTHER" id="PTHR46686:SF2">
    <property type="entry name" value="GLYCOSYLTRANSFERASE"/>
    <property type="match status" value="1"/>
</dbReference>
<gene>
    <name evidence="1" type="ORF">Ddye_026664</name>
</gene>
<keyword evidence="2" id="KW-1185">Reference proteome</keyword>
<evidence type="ECO:0000313" key="1">
    <source>
        <dbReference type="EMBL" id="KAK2638869.1"/>
    </source>
</evidence>
<comment type="caution">
    <text evidence="1">The sequence shown here is derived from an EMBL/GenBank/DDBJ whole genome shotgun (WGS) entry which is preliminary data.</text>
</comment>
<evidence type="ECO:0000313" key="2">
    <source>
        <dbReference type="Proteomes" id="UP001280121"/>
    </source>
</evidence>
<proteinExistence type="predicted"/>
<accession>A0AAD9TNK0</accession>
<reference evidence="1" key="1">
    <citation type="journal article" date="2023" name="Plant J.">
        <title>Genome sequences and population genomics provide insights into the demographic history, inbreeding, and mutation load of two 'living fossil' tree species of Dipteronia.</title>
        <authorList>
            <person name="Feng Y."/>
            <person name="Comes H.P."/>
            <person name="Chen J."/>
            <person name="Zhu S."/>
            <person name="Lu R."/>
            <person name="Zhang X."/>
            <person name="Li P."/>
            <person name="Qiu J."/>
            <person name="Olsen K.M."/>
            <person name="Qiu Y."/>
        </authorList>
    </citation>
    <scope>NUCLEOTIDE SEQUENCE</scope>
    <source>
        <strain evidence="1">KIB01</strain>
    </source>
</reference>
<protein>
    <submittedName>
        <fullName evidence="1">Uncharacterized protein</fullName>
    </submittedName>
</protein>